<dbReference type="PROSITE" id="PS50262">
    <property type="entry name" value="G_PROTEIN_RECEP_F1_2"/>
    <property type="match status" value="1"/>
</dbReference>
<dbReference type="GO" id="GO:0005886">
    <property type="term" value="C:plasma membrane"/>
    <property type="evidence" value="ECO:0007669"/>
    <property type="project" value="UniProtKB-SubCell"/>
</dbReference>
<dbReference type="Gene3D" id="1.20.1070.10">
    <property type="entry name" value="Rhodopsin 7-helix transmembrane proteins"/>
    <property type="match status" value="1"/>
</dbReference>
<dbReference type="HOGENOM" id="CLU_045991_0_2_1"/>
<evidence type="ECO:0000256" key="4">
    <source>
        <dbReference type="ARBA" id="ARBA00022989"/>
    </source>
</evidence>
<dbReference type="GeneTree" id="ENSGT01050000244902"/>
<evidence type="ECO:0000256" key="8">
    <source>
        <dbReference type="ARBA" id="ARBA00023180"/>
    </source>
</evidence>
<dbReference type="STRING" id="7757.ENSPMAP00000003850"/>
<dbReference type="PANTHER" id="PTHR11866">
    <property type="entry name" value="G-PROTEIN COUPLED RECEPTOR FAMILY 1 MEMBER"/>
    <property type="match status" value="1"/>
</dbReference>
<evidence type="ECO:0000256" key="9">
    <source>
        <dbReference type="ARBA" id="ARBA00023224"/>
    </source>
</evidence>
<dbReference type="Ensembl" id="ENSPMAT00000003866.1">
    <property type="protein sequence ID" value="ENSPMAP00000003850.1"/>
    <property type="gene ID" value="ENSPMAG00000003537.1"/>
</dbReference>
<keyword evidence="6 12" id="KW-0472">Membrane</keyword>
<protein>
    <submittedName>
        <fullName evidence="14">Prostaglandin E receptor 4 (subtype EP4) c</fullName>
    </submittedName>
</protein>
<feature type="transmembrane region" description="Helical" evidence="12">
    <location>
        <begin position="87"/>
        <end position="114"/>
    </location>
</feature>
<keyword evidence="3 10" id="KW-0812">Transmembrane</keyword>
<name>S4RF68_PETMA</name>
<evidence type="ECO:0000313" key="14">
    <source>
        <dbReference type="Ensembl" id="ENSPMAP00000003850.1"/>
    </source>
</evidence>
<keyword evidence="7 10" id="KW-0675">Receptor</keyword>
<dbReference type="PRINTS" id="PR00586">
    <property type="entry name" value="PRSTNOIDEP4R"/>
</dbReference>
<keyword evidence="8" id="KW-0325">Glycoprotein</keyword>
<reference evidence="14" key="2">
    <citation type="submission" date="2025-09" db="UniProtKB">
        <authorList>
            <consortium name="Ensembl"/>
        </authorList>
    </citation>
    <scope>IDENTIFICATION</scope>
</reference>
<reference evidence="14" key="1">
    <citation type="submission" date="2025-08" db="UniProtKB">
        <authorList>
            <consortium name="Ensembl"/>
        </authorList>
    </citation>
    <scope>IDENTIFICATION</scope>
</reference>
<evidence type="ECO:0000256" key="6">
    <source>
        <dbReference type="ARBA" id="ARBA00023136"/>
    </source>
</evidence>
<comment type="subcellular location">
    <subcellularLocation>
        <location evidence="1">Cell membrane</location>
        <topology evidence="1">Multi-pass membrane protein</topology>
    </subcellularLocation>
</comment>
<dbReference type="GO" id="GO:0007189">
    <property type="term" value="P:adenylate cyclase-activating G protein-coupled receptor signaling pathway"/>
    <property type="evidence" value="ECO:0007669"/>
    <property type="project" value="TreeGrafter"/>
</dbReference>
<dbReference type="InterPro" id="IPR001758">
    <property type="entry name" value="Prost_EP4_rcpt"/>
</dbReference>
<evidence type="ECO:0000256" key="5">
    <source>
        <dbReference type="ARBA" id="ARBA00023040"/>
    </source>
</evidence>
<feature type="transmembrane region" description="Helical" evidence="12">
    <location>
        <begin position="126"/>
        <end position="148"/>
    </location>
</feature>
<dbReference type="InterPro" id="IPR000276">
    <property type="entry name" value="GPCR_Rhodpsn"/>
</dbReference>
<feature type="region of interest" description="Disordered" evidence="11">
    <location>
        <begin position="262"/>
        <end position="285"/>
    </location>
</feature>
<keyword evidence="9 10" id="KW-0807">Transducer</keyword>
<evidence type="ECO:0000256" key="1">
    <source>
        <dbReference type="ARBA" id="ARBA00004651"/>
    </source>
</evidence>
<proteinExistence type="inferred from homology"/>
<dbReference type="PRINTS" id="PR00237">
    <property type="entry name" value="GPCRRHODOPSN"/>
</dbReference>
<dbReference type="InterPro" id="IPR017452">
    <property type="entry name" value="GPCR_Rhodpsn_7TM"/>
</dbReference>
<comment type="similarity">
    <text evidence="10">Belongs to the G-protein coupled receptor 1 family.</text>
</comment>
<evidence type="ECO:0000256" key="12">
    <source>
        <dbReference type="SAM" id="Phobius"/>
    </source>
</evidence>
<dbReference type="AlphaFoldDB" id="S4RF68"/>
<evidence type="ECO:0000256" key="10">
    <source>
        <dbReference type="RuleBase" id="RU000688"/>
    </source>
</evidence>
<feature type="domain" description="G-protein coupled receptors family 1 profile" evidence="13">
    <location>
        <begin position="67"/>
        <end position="371"/>
    </location>
</feature>
<evidence type="ECO:0000256" key="2">
    <source>
        <dbReference type="ARBA" id="ARBA00022475"/>
    </source>
</evidence>
<accession>S4RF68</accession>
<feature type="transmembrane region" description="Helical" evidence="12">
    <location>
        <begin position="54"/>
        <end position="75"/>
    </location>
</feature>
<evidence type="ECO:0000256" key="11">
    <source>
        <dbReference type="SAM" id="MobiDB-lite"/>
    </source>
</evidence>
<keyword evidence="4 12" id="KW-1133">Transmembrane helix</keyword>
<dbReference type="SUPFAM" id="SSF81321">
    <property type="entry name" value="Family A G protein-coupled receptor-like"/>
    <property type="match status" value="1"/>
</dbReference>
<dbReference type="GO" id="GO:0050728">
    <property type="term" value="P:negative regulation of inflammatory response"/>
    <property type="evidence" value="ECO:0007669"/>
    <property type="project" value="TreeGrafter"/>
</dbReference>
<dbReference type="PANTHER" id="PTHR11866:SF32">
    <property type="entry name" value="PROSTAGLANDIN E RECEPTOR 4 (SUBTYPE EP4) C"/>
    <property type="match status" value="1"/>
</dbReference>
<dbReference type="GO" id="GO:0004957">
    <property type="term" value="F:prostaglandin E receptor activity"/>
    <property type="evidence" value="ECO:0007669"/>
    <property type="project" value="InterPro"/>
</dbReference>
<evidence type="ECO:0000259" key="13">
    <source>
        <dbReference type="PROSITE" id="PS50262"/>
    </source>
</evidence>
<dbReference type="GO" id="GO:0071380">
    <property type="term" value="P:cellular response to prostaglandin E stimulus"/>
    <property type="evidence" value="ECO:0007669"/>
    <property type="project" value="TreeGrafter"/>
</dbReference>
<feature type="transmembrane region" description="Helical" evidence="12">
    <location>
        <begin position="169"/>
        <end position="192"/>
    </location>
</feature>
<keyword evidence="5 10" id="KW-0297">G-protein coupled receptor</keyword>
<feature type="transmembrane region" description="Helical" evidence="12">
    <location>
        <begin position="313"/>
        <end position="335"/>
    </location>
</feature>
<feature type="transmembrane region" description="Helical" evidence="12">
    <location>
        <begin position="219"/>
        <end position="244"/>
    </location>
</feature>
<organism evidence="14">
    <name type="scientific">Petromyzon marinus</name>
    <name type="common">Sea lamprey</name>
    <dbReference type="NCBI Taxonomy" id="7757"/>
    <lineage>
        <taxon>Eukaryota</taxon>
        <taxon>Metazoa</taxon>
        <taxon>Chordata</taxon>
        <taxon>Craniata</taxon>
        <taxon>Vertebrata</taxon>
        <taxon>Cyclostomata</taxon>
        <taxon>Hyperoartia</taxon>
        <taxon>Petromyzontiformes</taxon>
        <taxon>Petromyzontidae</taxon>
        <taxon>Petromyzon</taxon>
    </lineage>
</organism>
<dbReference type="InterPro" id="IPR008365">
    <property type="entry name" value="Prostanoid_rcpt"/>
</dbReference>
<evidence type="ECO:0000256" key="3">
    <source>
        <dbReference type="ARBA" id="ARBA00022692"/>
    </source>
</evidence>
<dbReference type="GO" id="GO:0007204">
    <property type="term" value="P:positive regulation of cytosolic calcium ion concentration"/>
    <property type="evidence" value="ECO:0007669"/>
    <property type="project" value="TreeGrafter"/>
</dbReference>
<sequence>MANASGALTIAGSPNHTNSLFLLTPPLTSSLPTPLTPSSSRGASSGARVPLSAVLTPASMFALGVLGNTVAIAALAQTPRGRKDGAFYALVCGLAVTDLLGTCLSSPVVIAGYVRGGWPGGDALCGFFAFTLLFFGAAGISILCAMSVERYLAINHPYVYNRYVDARRARAALAALYVINGCLCALPCSGVGRSVAQFPGTWCFLDWRSKEPKHAAYNFVYGGYSAALIAITVFCNIAVCRALLRMKRRTFWRSSVAESQRESRQDATQETAGSRGEATGCSDGQLLESSRRGRWHRRGLWALGPSAAEVQMLWLLLVMTVVFLVCSIPLVVRIFVNQLHRPPVERHIPHNRDILAIRLASFNPILDPWVYILCRRGLLGRLV</sequence>
<dbReference type="PROSITE" id="PS00237">
    <property type="entry name" value="G_PROTEIN_RECEP_F1_1"/>
    <property type="match status" value="1"/>
</dbReference>
<dbReference type="Pfam" id="PF00001">
    <property type="entry name" value="7tm_1"/>
    <property type="match status" value="1"/>
</dbReference>
<dbReference type="PRINTS" id="PR01788">
    <property type="entry name" value="PROSTANOIDR"/>
</dbReference>
<dbReference type="OMA" id="HRANIFY"/>
<keyword evidence="2" id="KW-1003">Cell membrane</keyword>
<evidence type="ECO:0000256" key="7">
    <source>
        <dbReference type="ARBA" id="ARBA00023170"/>
    </source>
</evidence>
<dbReference type="GO" id="GO:0006954">
    <property type="term" value="P:inflammatory response"/>
    <property type="evidence" value="ECO:0007669"/>
    <property type="project" value="TreeGrafter"/>
</dbReference>